<dbReference type="GO" id="GO:0015344">
    <property type="term" value="F:siderophore uptake transmembrane transporter activity"/>
    <property type="evidence" value="ECO:0007669"/>
    <property type="project" value="TreeGrafter"/>
</dbReference>
<dbReference type="GO" id="GO:0044718">
    <property type="term" value="P:siderophore transmembrane transport"/>
    <property type="evidence" value="ECO:0007669"/>
    <property type="project" value="TreeGrafter"/>
</dbReference>
<feature type="domain" description="TonB-dependent receptor plug" evidence="9">
    <location>
        <begin position="142"/>
        <end position="218"/>
    </location>
</feature>
<sequence length="824" mass="94555">MITKLFCSTLMLCACIIVNSQVITVSGTLIDAQTGEPLISANVYDANTLTGNVSNLYGFYSVKFPSDSILLTASFTGYQAIEKYIWLRRDTVVNFMLKPVVELEEVVVTGNSPLQSVQSTQMGTINLTPSTTDILPVLIGEKDIIKTLQLMPGVQGGTEGASGFYVRGGGPDQNLILLDGVPVYNVSHLFGFISVFNSDAIRNVTLTKGGFPARYGGRLSSVLDVRMKEGNNKEFKGEASIGILSSSVTLEGPIIKDRTSFMVSGRRSYFDLLTYPFQMMYNKGNDDENIWIGYFLHDFNGKVNHIINDKHRLYLSVYTGKDKFFARDKYKSNWFDGENSYSYQYNDKIGLNWGNTTAAFRWNYIINQELFANFTATVSNYKFQVYNDYKYSSGSANAPNKEDYFFEYYSQIRDFGLKADFDYIPNNDHYVRFGFQSTLHQFSPGVTVFREQYNDAVNPTDTVFGNRNIPAYEFIAYAEDDWSINHWLKINAGLHFSLFNVQNKAYASLEPRLSSRFLLSRNLSLKASYARMQQYLHLLANSSMGLPTDLWVPSTKKIKPQVSDQVSLGLTYALNNRYEFSVEGYYKWMDRLIDYQEGAGFFDLNRGNWEDLVTSGTGESYGVEFFAQKNSGKLTGWLGYTLSWSNRQFDEISFGNKFPYSYDSRHDVAIAATYKINERRDFGAVWTYRTGYPFTLEDEKYFSQTGYFPEPGIANGEYQSRYGHYGHINQSSIQILEEIEHFQTRNNYRMPGYHRLDVGFNFHKQRERTHRTWSLGVYNAYGRKNPFMIYTSKSYDWNTGVESTRLKQISLFTFIPYVRWSIKF</sequence>
<keyword evidence="5 8" id="KW-0732">Signal</keyword>
<evidence type="ECO:0000256" key="3">
    <source>
        <dbReference type="ARBA" id="ARBA00022452"/>
    </source>
</evidence>
<dbReference type="EMBL" id="FUYV01000033">
    <property type="protein sequence ID" value="SKC24148.1"/>
    <property type="molecule type" value="Genomic_DNA"/>
</dbReference>
<evidence type="ECO:0000256" key="5">
    <source>
        <dbReference type="ARBA" id="ARBA00022729"/>
    </source>
</evidence>
<evidence type="ECO:0000256" key="1">
    <source>
        <dbReference type="ARBA" id="ARBA00004571"/>
    </source>
</evidence>
<feature type="chain" id="PRO_5013160189" evidence="8">
    <location>
        <begin position="21"/>
        <end position="824"/>
    </location>
</feature>
<accession>A0A1T5HTY4</accession>
<dbReference type="InterPro" id="IPR039426">
    <property type="entry name" value="TonB-dep_rcpt-like"/>
</dbReference>
<protein>
    <submittedName>
        <fullName evidence="10">Outer membrane receptor proteins, mostly Fe transport</fullName>
    </submittedName>
</protein>
<proteinExistence type="predicted"/>
<evidence type="ECO:0000256" key="4">
    <source>
        <dbReference type="ARBA" id="ARBA00022692"/>
    </source>
</evidence>
<dbReference type="STRING" id="889453.SAMN03080601_03441"/>
<dbReference type="Pfam" id="PF07715">
    <property type="entry name" value="Plug"/>
    <property type="match status" value="1"/>
</dbReference>
<dbReference type="Gene3D" id="2.40.170.20">
    <property type="entry name" value="TonB-dependent receptor, beta-barrel domain"/>
    <property type="match status" value="1"/>
</dbReference>
<keyword evidence="11" id="KW-1185">Reference proteome</keyword>
<keyword evidence="2" id="KW-0813">Transport</keyword>
<evidence type="ECO:0000256" key="7">
    <source>
        <dbReference type="ARBA" id="ARBA00023237"/>
    </source>
</evidence>
<dbReference type="Gene3D" id="2.60.40.1120">
    <property type="entry name" value="Carboxypeptidase-like, regulatory domain"/>
    <property type="match status" value="1"/>
</dbReference>
<evidence type="ECO:0000256" key="2">
    <source>
        <dbReference type="ARBA" id="ARBA00022448"/>
    </source>
</evidence>
<keyword evidence="3" id="KW-1134">Transmembrane beta strand</keyword>
<dbReference type="PANTHER" id="PTHR30069">
    <property type="entry name" value="TONB-DEPENDENT OUTER MEMBRANE RECEPTOR"/>
    <property type="match status" value="1"/>
</dbReference>
<organism evidence="10 11">
    <name type="scientific">Alkalitalea saponilacus</name>
    <dbReference type="NCBI Taxonomy" id="889453"/>
    <lineage>
        <taxon>Bacteria</taxon>
        <taxon>Pseudomonadati</taxon>
        <taxon>Bacteroidota</taxon>
        <taxon>Bacteroidia</taxon>
        <taxon>Marinilabiliales</taxon>
        <taxon>Marinilabiliaceae</taxon>
        <taxon>Alkalitalea</taxon>
    </lineage>
</organism>
<dbReference type="InterPro" id="IPR037066">
    <property type="entry name" value="Plug_dom_sf"/>
</dbReference>
<dbReference type="Pfam" id="PF13715">
    <property type="entry name" value="CarbopepD_reg_2"/>
    <property type="match status" value="1"/>
</dbReference>
<dbReference type="Proteomes" id="UP000191055">
    <property type="component" value="Unassembled WGS sequence"/>
</dbReference>
<evidence type="ECO:0000256" key="8">
    <source>
        <dbReference type="SAM" id="SignalP"/>
    </source>
</evidence>
<reference evidence="11" key="1">
    <citation type="submission" date="2017-02" db="EMBL/GenBank/DDBJ databases">
        <authorList>
            <person name="Varghese N."/>
            <person name="Submissions S."/>
        </authorList>
    </citation>
    <scope>NUCLEOTIDE SEQUENCE [LARGE SCALE GENOMIC DNA]</scope>
    <source>
        <strain evidence="11">DSM 24412</strain>
    </source>
</reference>
<dbReference type="SUPFAM" id="SSF49464">
    <property type="entry name" value="Carboxypeptidase regulatory domain-like"/>
    <property type="match status" value="1"/>
</dbReference>
<dbReference type="AlphaFoldDB" id="A0A1T5HTY4"/>
<name>A0A1T5HTY4_9BACT</name>
<dbReference type="InterPro" id="IPR012910">
    <property type="entry name" value="Plug_dom"/>
</dbReference>
<dbReference type="PROSITE" id="PS51257">
    <property type="entry name" value="PROKAR_LIPOPROTEIN"/>
    <property type="match status" value="1"/>
</dbReference>
<dbReference type="InterPro" id="IPR036942">
    <property type="entry name" value="Beta-barrel_TonB_sf"/>
</dbReference>
<comment type="subcellular location">
    <subcellularLocation>
        <location evidence="1">Cell outer membrane</location>
        <topology evidence="1">Multi-pass membrane protein</topology>
    </subcellularLocation>
</comment>
<dbReference type="GO" id="GO:0009279">
    <property type="term" value="C:cell outer membrane"/>
    <property type="evidence" value="ECO:0007669"/>
    <property type="project" value="UniProtKB-SubCell"/>
</dbReference>
<dbReference type="InterPro" id="IPR008969">
    <property type="entry name" value="CarboxyPept-like_regulatory"/>
</dbReference>
<evidence type="ECO:0000313" key="10">
    <source>
        <dbReference type="EMBL" id="SKC24148.1"/>
    </source>
</evidence>
<keyword evidence="6" id="KW-0472">Membrane</keyword>
<keyword evidence="4" id="KW-0812">Transmembrane</keyword>
<evidence type="ECO:0000256" key="6">
    <source>
        <dbReference type="ARBA" id="ARBA00023136"/>
    </source>
</evidence>
<feature type="signal peptide" evidence="8">
    <location>
        <begin position="1"/>
        <end position="20"/>
    </location>
</feature>
<gene>
    <name evidence="10" type="ORF">SAMN03080601_03441</name>
</gene>
<evidence type="ECO:0000313" key="11">
    <source>
        <dbReference type="Proteomes" id="UP000191055"/>
    </source>
</evidence>
<dbReference type="RefSeq" id="WP_079559099.1">
    <property type="nucleotide sequence ID" value="NZ_CP021904.1"/>
</dbReference>
<evidence type="ECO:0000259" key="9">
    <source>
        <dbReference type="Pfam" id="PF07715"/>
    </source>
</evidence>
<keyword evidence="7" id="KW-0998">Cell outer membrane</keyword>
<keyword evidence="10" id="KW-0675">Receptor</keyword>
<dbReference type="PANTHER" id="PTHR30069:SF29">
    <property type="entry name" value="HEMOGLOBIN AND HEMOGLOBIN-HAPTOGLOBIN-BINDING PROTEIN 1-RELATED"/>
    <property type="match status" value="1"/>
</dbReference>
<dbReference type="SUPFAM" id="SSF56935">
    <property type="entry name" value="Porins"/>
    <property type="match status" value="1"/>
</dbReference>
<dbReference type="Gene3D" id="2.170.130.10">
    <property type="entry name" value="TonB-dependent receptor, plug domain"/>
    <property type="match status" value="1"/>
</dbReference>